<dbReference type="EMBL" id="CP023189">
    <property type="protein sequence ID" value="AXM99701.1"/>
    <property type="molecule type" value="Genomic_DNA"/>
</dbReference>
<organism evidence="1 2">
    <name type="scientific">Acetobacter pomorum</name>
    <dbReference type="NCBI Taxonomy" id="65959"/>
    <lineage>
        <taxon>Bacteria</taxon>
        <taxon>Pseudomonadati</taxon>
        <taxon>Pseudomonadota</taxon>
        <taxon>Alphaproteobacteria</taxon>
        <taxon>Acetobacterales</taxon>
        <taxon>Acetobacteraceae</taxon>
        <taxon>Acetobacter</taxon>
    </lineage>
</organism>
<evidence type="ECO:0000313" key="1">
    <source>
        <dbReference type="EMBL" id="AXM99701.1"/>
    </source>
</evidence>
<sequence length="247" mass="28425">MLQKMTDNMFDLDMDTKIYRVFPLVRVLDLFEKSENVLVRPKLWDDPFENFFLGARVFSGVQEVDISDISKSWYGQCWTTVAESDAMWRIYSPNKDGVCVGTTVGKLFGSFYDKDATISTLENFIGRVEYKAQNDIASIAKNFSFSDLSHGGGNIQFARSLLLKREEFRHEHEVRILFCDTRKKYLGSDIVPFNFNAADLIDSVVFDPRLDRRIVHALSVTITSLGYNKDIERSRLYDAPQLVINLE</sequence>
<dbReference type="RefSeq" id="WP_089179459.1">
    <property type="nucleotide sequence ID" value="NZ_CP023189.1"/>
</dbReference>
<proteinExistence type="predicted"/>
<reference evidence="1 2" key="1">
    <citation type="submission" date="2017-09" db="EMBL/GenBank/DDBJ databases">
        <authorList>
            <person name="Kim K.H."/>
            <person name="Chun B.H."/>
            <person name="Han G.S."/>
            <person name="Hyun S.G."/>
            <person name="Jeon C.O."/>
        </authorList>
    </citation>
    <scope>NUCLEOTIDE SEQUENCE [LARGE SCALE GENOMIC DNA]</scope>
    <source>
        <strain evidence="1 2">SH</strain>
    </source>
</reference>
<dbReference type="Pfam" id="PF11185">
    <property type="entry name" value="DUF2971"/>
    <property type="match status" value="1"/>
</dbReference>
<reference evidence="1 2" key="2">
    <citation type="submission" date="2018-08" db="EMBL/GenBank/DDBJ databases">
        <title>Acetobacter oryzifermentans sp. nov., isolated from Korea traditional vinegar and reclassification of Acetobacter pasteurianus subsp. ascendens (Henneberg 1898) as Acetobacter ascendens comb. nov.</title>
        <authorList>
            <person name="Cho G.Y."/>
            <person name="Lee S.H."/>
        </authorList>
    </citation>
    <scope>NUCLEOTIDE SEQUENCE [LARGE SCALE GENOMIC DNA]</scope>
    <source>
        <strain evidence="1 2">SH</strain>
    </source>
</reference>
<protein>
    <submittedName>
        <fullName evidence="1">DUF2971 domain-containing protein</fullName>
    </submittedName>
</protein>
<dbReference type="AlphaFoldDB" id="A0AAN1PGI7"/>
<dbReference type="Proteomes" id="UP000256572">
    <property type="component" value="Chromosome"/>
</dbReference>
<name>A0AAN1PGI7_9PROT</name>
<evidence type="ECO:0000313" key="2">
    <source>
        <dbReference type="Proteomes" id="UP000256572"/>
    </source>
</evidence>
<gene>
    <name evidence="1" type="ORF">CJF59_03375</name>
</gene>
<dbReference type="InterPro" id="IPR021352">
    <property type="entry name" value="DUF2971"/>
</dbReference>
<accession>A0AAN1PGI7</accession>